<sequence>MKTLILLLTMLPIVSFSQDLDKHRWEDRLILVLADSYKNPKLVKQLKQFKNKSKSLEDRKLIVYQITPNSYQTGIDKNTSTKSNAVYKVYNPSNEDFKIILIGLDGSIKLKSNKVLLSTQIFDQIDQMPMRRQELRIKN</sequence>
<dbReference type="Proteomes" id="UP000198521">
    <property type="component" value="Unassembled WGS sequence"/>
</dbReference>
<dbReference type="InterPro" id="IPR025232">
    <property type="entry name" value="DUF4174"/>
</dbReference>
<evidence type="ECO:0000256" key="1">
    <source>
        <dbReference type="ARBA" id="ARBA00022729"/>
    </source>
</evidence>
<evidence type="ECO:0000313" key="4">
    <source>
        <dbReference type="Proteomes" id="UP000198521"/>
    </source>
</evidence>
<protein>
    <recommendedName>
        <fullName evidence="2">DUF4174 domain-containing protein</fullName>
    </recommendedName>
</protein>
<reference evidence="3 4" key="1">
    <citation type="submission" date="2016-10" db="EMBL/GenBank/DDBJ databases">
        <authorList>
            <person name="de Groot N.N."/>
        </authorList>
    </citation>
    <scope>NUCLEOTIDE SEQUENCE [LARGE SCALE GENOMIC DNA]</scope>
    <source>
        <strain evidence="3 4">DSM 25232</strain>
    </source>
</reference>
<accession>A0A1H7WXR7</accession>
<dbReference type="AlphaFoldDB" id="A0A1H7WXR7"/>
<evidence type="ECO:0000313" key="3">
    <source>
        <dbReference type="EMBL" id="SEM26430.1"/>
    </source>
</evidence>
<keyword evidence="1" id="KW-0732">Signal</keyword>
<proteinExistence type="predicted"/>
<organism evidence="3 4">
    <name type="scientific">Aquimarina amphilecti</name>
    <dbReference type="NCBI Taxonomy" id="1038014"/>
    <lineage>
        <taxon>Bacteria</taxon>
        <taxon>Pseudomonadati</taxon>
        <taxon>Bacteroidota</taxon>
        <taxon>Flavobacteriia</taxon>
        <taxon>Flavobacteriales</taxon>
        <taxon>Flavobacteriaceae</taxon>
        <taxon>Aquimarina</taxon>
    </lineage>
</organism>
<dbReference type="EMBL" id="FOAB01000012">
    <property type="protein sequence ID" value="SEM26430.1"/>
    <property type="molecule type" value="Genomic_DNA"/>
</dbReference>
<gene>
    <name evidence="3" type="ORF">SAMN04487910_4578</name>
</gene>
<dbReference type="OrthoDB" id="7362103at2"/>
<keyword evidence="4" id="KW-1185">Reference proteome</keyword>
<name>A0A1H7WXR7_AQUAM</name>
<evidence type="ECO:0000259" key="2">
    <source>
        <dbReference type="Pfam" id="PF13778"/>
    </source>
</evidence>
<dbReference type="Pfam" id="PF13778">
    <property type="entry name" value="DUF4174"/>
    <property type="match status" value="1"/>
</dbReference>
<feature type="domain" description="DUF4174" evidence="2">
    <location>
        <begin position="20"/>
        <end position="134"/>
    </location>
</feature>